<dbReference type="eggNOG" id="KOG0908">
    <property type="taxonomic scope" value="Eukaryota"/>
</dbReference>
<keyword evidence="1" id="KW-1015">Disulfide bond</keyword>
<dbReference type="SUPFAM" id="SSF52833">
    <property type="entry name" value="Thioredoxin-like"/>
    <property type="match status" value="1"/>
</dbReference>
<feature type="chain" id="PRO_5009968660" description="Thioredoxin domain-containing protein" evidence="2">
    <location>
        <begin position="21"/>
        <end position="161"/>
    </location>
</feature>
<protein>
    <recommendedName>
        <fullName evidence="3">Thioredoxin domain-containing protein</fullName>
    </recommendedName>
</protein>
<dbReference type="InterPro" id="IPR036249">
    <property type="entry name" value="Thioredoxin-like_sf"/>
</dbReference>
<dbReference type="Gene3D" id="3.40.30.10">
    <property type="entry name" value="Glutaredoxin"/>
    <property type="match status" value="1"/>
</dbReference>
<gene>
    <name evidence="4" type="ORF">GUITHDRAFT_153526</name>
</gene>
<dbReference type="InterPro" id="IPR017937">
    <property type="entry name" value="Thioredoxin_CS"/>
</dbReference>
<dbReference type="PANTHER" id="PTHR46115">
    <property type="entry name" value="THIOREDOXIN-LIKE PROTEIN 1"/>
    <property type="match status" value="1"/>
</dbReference>
<dbReference type="PaxDb" id="55529-EKX42442"/>
<dbReference type="InterPro" id="IPR013766">
    <property type="entry name" value="Thioredoxin_domain"/>
</dbReference>
<evidence type="ECO:0000259" key="3">
    <source>
        <dbReference type="PROSITE" id="PS51352"/>
    </source>
</evidence>
<dbReference type="FunFam" id="3.40.30.10:FF:000245">
    <property type="entry name" value="Thioredoxin"/>
    <property type="match status" value="1"/>
</dbReference>
<sequence length="161" mass="17919">MTPLRLFSAVLCTLCLSASATRLPYNGLLPGRTMLTLDKSHAESGFLRLRGGGGVQYLHTLDEFEAKLKEAKDKLVVVEFTAAWCGPCKRIASKYEEMALENPNTLFYKVDVDENYETATSRSISCMPTFQFFVNGQCMDDVVGADIEKVLEKVKKHARVA</sequence>
<reference evidence="4" key="1">
    <citation type="journal article" date="2012" name="Nature">
        <title>Algal genomes reveal evolutionary mosaicism and the fate of nucleomorphs.</title>
        <authorList>
            <consortium name="DOE Joint Genome Institute"/>
            <person name="Curtis B.A."/>
            <person name="Tanifuji G."/>
            <person name="Burki F."/>
            <person name="Gruber A."/>
            <person name="Irimia M."/>
            <person name="Maruyama S."/>
            <person name="Arias M.C."/>
            <person name="Ball S.G."/>
            <person name="Gile G.H."/>
            <person name="Hirakawa Y."/>
            <person name="Hopkins J.F."/>
            <person name="Kuo A."/>
            <person name="Rensing S.A."/>
            <person name="Schmutz J."/>
            <person name="Symeonidi A."/>
            <person name="Elias M."/>
            <person name="Eveleigh R.J."/>
            <person name="Herman E.K."/>
            <person name="Klute M.J."/>
            <person name="Nakayama T."/>
            <person name="Obornik M."/>
            <person name="Reyes-Prieto A."/>
            <person name="Armbrust E.V."/>
            <person name="Aves S.J."/>
            <person name="Beiko R.G."/>
            <person name="Coutinho P."/>
            <person name="Dacks J.B."/>
            <person name="Durnford D.G."/>
            <person name="Fast N.M."/>
            <person name="Green B.R."/>
            <person name="Grisdale C.J."/>
            <person name="Hempel F."/>
            <person name="Henrissat B."/>
            <person name="Hoppner M.P."/>
            <person name="Ishida K."/>
            <person name="Kim E."/>
            <person name="Koreny L."/>
            <person name="Kroth P.G."/>
            <person name="Liu Y."/>
            <person name="Malik S.B."/>
            <person name="Maier U.G."/>
            <person name="McRose D."/>
            <person name="Mock T."/>
            <person name="Neilson J.A."/>
            <person name="Onodera N.T."/>
            <person name="Poole A.M."/>
            <person name="Pritham E.J."/>
            <person name="Richards T.A."/>
            <person name="Rocap G."/>
            <person name="Roy S.W."/>
            <person name="Sarai C."/>
            <person name="Schaack S."/>
            <person name="Shirato S."/>
            <person name="Slamovits C.H."/>
            <person name="Spencer D.F."/>
            <person name="Suzuki S."/>
            <person name="Worden A.Z."/>
            <person name="Zauner S."/>
            <person name="Barry K."/>
            <person name="Bell C."/>
            <person name="Bharti A.K."/>
            <person name="Crow J.A."/>
            <person name="Grimwood J."/>
            <person name="Kramer R."/>
            <person name="Lindquist E."/>
            <person name="Lucas S."/>
            <person name="Salamov A."/>
            <person name="McFadden G.I."/>
            <person name="Lane C.E."/>
            <person name="Keeling P.J."/>
            <person name="Gray M.W."/>
            <person name="Grigoriev I.V."/>
            <person name="Archibald J.M."/>
        </authorList>
    </citation>
    <scope>NUCLEOTIDE SEQUENCE</scope>
    <source>
        <strain evidence="4">CCMP2712</strain>
    </source>
</reference>
<name>L1J2B4_GUITC</name>
<dbReference type="Pfam" id="PF00085">
    <property type="entry name" value="Thioredoxin"/>
    <property type="match status" value="1"/>
</dbReference>
<dbReference type="STRING" id="905079.L1J2B4"/>
<proteinExistence type="predicted"/>
<keyword evidence="2" id="KW-0732">Signal</keyword>
<dbReference type="AlphaFoldDB" id="L1J2B4"/>
<feature type="signal peptide" evidence="2">
    <location>
        <begin position="1"/>
        <end position="20"/>
    </location>
</feature>
<evidence type="ECO:0000256" key="2">
    <source>
        <dbReference type="SAM" id="SignalP"/>
    </source>
</evidence>
<dbReference type="PROSITE" id="PS00194">
    <property type="entry name" value="THIOREDOXIN_1"/>
    <property type="match status" value="1"/>
</dbReference>
<dbReference type="PROSITE" id="PS51352">
    <property type="entry name" value="THIOREDOXIN_2"/>
    <property type="match status" value="1"/>
</dbReference>
<dbReference type="PRINTS" id="PR00421">
    <property type="entry name" value="THIOREDOXIN"/>
</dbReference>
<dbReference type="HOGENOM" id="CLU_1850260_0_0_1"/>
<dbReference type="EMBL" id="JH993016">
    <property type="protein sequence ID" value="EKX42442.1"/>
    <property type="molecule type" value="Genomic_DNA"/>
</dbReference>
<organism evidence="4">
    <name type="scientific">Guillardia theta (strain CCMP2712)</name>
    <name type="common">Cryptophyte</name>
    <dbReference type="NCBI Taxonomy" id="905079"/>
    <lineage>
        <taxon>Eukaryota</taxon>
        <taxon>Cryptophyceae</taxon>
        <taxon>Pyrenomonadales</taxon>
        <taxon>Geminigeraceae</taxon>
        <taxon>Guillardia</taxon>
    </lineage>
</organism>
<dbReference type="OrthoDB" id="10263751at2759"/>
<accession>L1J2B4</accession>
<dbReference type="KEGG" id="gtt:GUITHDRAFT_153526"/>
<dbReference type="RefSeq" id="XP_005829422.1">
    <property type="nucleotide sequence ID" value="XM_005829365.1"/>
</dbReference>
<evidence type="ECO:0000313" key="4">
    <source>
        <dbReference type="EMBL" id="EKX42442.1"/>
    </source>
</evidence>
<evidence type="ECO:0000256" key="1">
    <source>
        <dbReference type="ARBA" id="ARBA00023157"/>
    </source>
</evidence>
<dbReference type="CDD" id="cd02947">
    <property type="entry name" value="TRX_family"/>
    <property type="match status" value="1"/>
</dbReference>
<feature type="domain" description="Thioredoxin" evidence="3">
    <location>
        <begin position="23"/>
        <end position="159"/>
    </location>
</feature>
<feature type="non-terminal residue" evidence="4">
    <location>
        <position position="161"/>
    </location>
</feature>
<dbReference type="GeneID" id="17299210"/>